<name>A0ABQ7MQY1_BRACM</name>
<protein>
    <submittedName>
        <fullName evidence="2">Uncharacterized protein</fullName>
    </submittedName>
</protein>
<sequence>MAVNEQDELPKATQREAELQRQIMICKVKKSSTNTLTTWSRAPRSSASSYRRILPFETRTKPSTRRVTRSVDSGLKFALCRLWRRLTPEQARISQLRRRAETHQRAKRPRMLRPTTWRTATWSPSPIKKHQTEQRERSLL</sequence>
<gene>
    <name evidence="2" type="primary">A04g505710.1_BraROA</name>
    <name evidence="2" type="ORF">IGI04_015739</name>
</gene>
<comment type="caution">
    <text evidence="2">The sequence shown here is derived from an EMBL/GenBank/DDBJ whole genome shotgun (WGS) entry which is preliminary data.</text>
</comment>
<evidence type="ECO:0000313" key="2">
    <source>
        <dbReference type="EMBL" id="KAG5401132.1"/>
    </source>
</evidence>
<accession>A0ABQ7MQY1</accession>
<dbReference type="Proteomes" id="UP000823674">
    <property type="component" value="Chromosome A04"/>
</dbReference>
<dbReference type="EMBL" id="JADBGQ010000004">
    <property type="protein sequence ID" value="KAG5401132.1"/>
    <property type="molecule type" value="Genomic_DNA"/>
</dbReference>
<feature type="region of interest" description="Disordered" evidence="1">
    <location>
        <begin position="94"/>
        <end position="140"/>
    </location>
</feature>
<evidence type="ECO:0000256" key="1">
    <source>
        <dbReference type="SAM" id="MobiDB-lite"/>
    </source>
</evidence>
<organism evidence="2 3">
    <name type="scientific">Brassica rapa subsp. trilocularis</name>
    <dbReference type="NCBI Taxonomy" id="1813537"/>
    <lineage>
        <taxon>Eukaryota</taxon>
        <taxon>Viridiplantae</taxon>
        <taxon>Streptophyta</taxon>
        <taxon>Embryophyta</taxon>
        <taxon>Tracheophyta</taxon>
        <taxon>Spermatophyta</taxon>
        <taxon>Magnoliopsida</taxon>
        <taxon>eudicotyledons</taxon>
        <taxon>Gunneridae</taxon>
        <taxon>Pentapetalae</taxon>
        <taxon>rosids</taxon>
        <taxon>malvids</taxon>
        <taxon>Brassicales</taxon>
        <taxon>Brassicaceae</taxon>
        <taxon>Brassiceae</taxon>
        <taxon>Brassica</taxon>
    </lineage>
</organism>
<feature type="compositionally biased region" description="Basic and acidic residues" evidence="1">
    <location>
        <begin position="130"/>
        <end position="140"/>
    </location>
</feature>
<reference evidence="2 3" key="1">
    <citation type="submission" date="2021-03" db="EMBL/GenBank/DDBJ databases">
        <authorList>
            <person name="King G.J."/>
            <person name="Bancroft I."/>
            <person name="Baten A."/>
            <person name="Bloomfield J."/>
            <person name="Borpatragohain P."/>
            <person name="He Z."/>
            <person name="Irish N."/>
            <person name="Irwin J."/>
            <person name="Liu K."/>
            <person name="Mauleon R.P."/>
            <person name="Moore J."/>
            <person name="Morris R."/>
            <person name="Ostergaard L."/>
            <person name="Wang B."/>
            <person name="Wells R."/>
        </authorList>
    </citation>
    <scope>NUCLEOTIDE SEQUENCE [LARGE SCALE GENOMIC DNA]</scope>
    <source>
        <strain evidence="2">R-o-18</strain>
        <tissue evidence="2">Leaf</tissue>
    </source>
</reference>
<keyword evidence="3" id="KW-1185">Reference proteome</keyword>
<proteinExistence type="predicted"/>
<evidence type="ECO:0000313" key="3">
    <source>
        <dbReference type="Proteomes" id="UP000823674"/>
    </source>
</evidence>